<evidence type="ECO:0000313" key="2">
    <source>
        <dbReference type="EMBL" id="SPD29826.1"/>
    </source>
</evidence>
<name>A0A2N9IWQ8_FAGSY</name>
<accession>A0A2N9IWQ8</accession>
<dbReference type="Gene3D" id="3.30.559.10">
    <property type="entry name" value="Chloramphenicol acetyltransferase-like domain"/>
    <property type="match status" value="2"/>
</dbReference>
<dbReference type="GO" id="GO:0016747">
    <property type="term" value="F:acyltransferase activity, transferring groups other than amino-acyl groups"/>
    <property type="evidence" value="ECO:0007669"/>
    <property type="project" value="TreeGrafter"/>
</dbReference>
<dbReference type="InterPro" id="IPR050317">
    <property type="entry name" value="Plant_Fungal_Acyltransferase"/>
</dbReference>
<dbReference type="PANTHER" id="PTHR31642">
    <property type="entry name" value="TRICHOTHECENE 3-O-ACETYLTRANSFERASE"/>
    <property type="match status" value="1"/>
</dbReference>
<dbReference type="Pfam" id="PF02458">
    <property type="entry name" value="Transferase"/>
    <property type="match status" value="1"/>
</dbReference>
<organism evidence="2">
    <name type="scientific">Fagus sylvatica</name>
    <name type="common">Beechnut</name>
    <dbReference type="NCBI Taxonomy" id="28930"/>
    <lineage>
        <taxon>Eukaryota</taxon>
        <taxon>Viridiplantae</taxon>
        <taxon>Streptophyta</taxon>
        <taxon>Embryophyta</taxon>
        <taxon>Tracheophyta</taxon>
        <taxon>Spermatophyta</taxon>
        <taxon>Magnoliopsida</taxon>
        <taxon>eudicotyledons</taxon>
        <taxon>Gunneridae</taxon>
        <taxon>Pentapetalae</taxon>
        <taxon>rosids</taxon>
        <taxon>fabids</taxon>
        <taxon>Fagales</taxon>
        <taxon>Fagaceae</taxon>
        <taxon>Fagus</taxon>
    </lineage>
</organism>
<proteinExistence type="inferred from homology"/>
<gene>
    <name evidence="2" type="ORF">FSB_LOCUS57708</name>
</gene>
<comment type="similarity">
    <text evidence="1">Belongs to the plant acyltransferase family.</text>
</comment>
<protein>
    <submittedName>
        <fullName evidence="2">Uncharacterized protein</fullName>
    </submittedName>
</protein>
<dbReference type="EMBL" id="OIVN01006289">
    <property type="protein sequence ID" value="SPD29826.1"/>
    <property type="molecule type" value="Genomic_DNA"/>
</dbReference>
<dbReference type="PANTHER" id="PTHR31642:SF266">
    <property type="entry name" value="HXXXD-TYPE ACYL-TRANSFERASE FAMILY PROTEIN"/>
    <property type="match status" value="1"/>
</dbReference>
<dbReference type="AlphaFoldDB" id="A0A2N9IWQ8"/>
<dbReference type="InterPro" id="IPR023213">
    <property type="entry name" value="CAT-like_dom_sf"/>
</dbReference>
<evidence type="ECO:0000256" key="1">
    <source>
        <dbReference type="ARBA" id="ARBA00009861"/>
    </source>
</evidence>
<sequence>MDAKEVEVTVIKEEVVAANSNPPCNDNWTFVAMVEILKKALEEALVPYYALAGEVVLNSAVEPKLICNNRGVDFIEAFADTELRMLNLFKPDETIGCKLVPKKKNGVLAVQATGFKCGGLVVACTFDHGVVDAYSAGLFLVSWAEAAQSKHFSLLPTFHRTLLNPRRPSSYNPSLHNLYIPITKFHPPKDSELSSNNFSSRIYSVKADIINQLQSLASTNECKRTKLESFSAFLWKISAKTHDTNKRISKLGIVVDGRTMLSFGDKEKTKLMSSYFGNVLSIPYDSKNVDELIEKPLSWVANEVHGFLEGAKSREHFLDLIDMVEAHLPVPILAKIYSSGNEDGPALVVSSGQKFPVSKVDFGWGRAAFGSYYFPWGGNVGYVMPLPSTSENGDWVVYMHLSEKELDLIEREAGHVFKPLI</sequence>
<reference evidence="2" key="1">
    <citation type="submission" date="2018-02" db="EMBL/GenBank/DDBJ databases">
        <authorList>
            <person name="Cohen D.B."/>
            <person name="Kent A.D."/>
        </authorList>
    </citation>
    <scope>NUCLEOTIDE SEQUENCE</scope>
</reference>